<gene>
    <name evidence="11" type="ORF">EMQ25_00680</name>
</gene>
<evidence type="ECO:0000256" key="7">
    <source>
        <dbReference type="SAM" id="Coils"/>
    </source>
</evidence>
<evidence type="ECO:0000256" key="5">
    <source>
        <dbReference type="ARBA" id="ARBA00022777"/>
    </source>
</evidence>
<protein>
    <recommendedName>
        <fullName evidence="2">histidine kinase</fullName>
        <ecNumber evidence="2">2.7.13.3</ecNumber>
    </recommendedName>
</protein>
<dbReference type="PROSITE" id="PS50109">
    <property type="entry name" value="HIS_KIN"/>
    <property type="match status" value="1"/>
</dbReference>
<dbReference type="InterPro" id="IPR035965">
    <property type="entry name" value="PAS-like_dom_sf"/>
</dbReference>
<dbReference type="EC" id="2.7.13.3" evidence="2"/>
<dbReference type="InterPro" id="IPR036097">
    <property type="entry name" value="HisK_dim/P_sf"/>
</dbReference>
<feature type="compositionally biased region" description="Basic and acidic residues" evidence="8">
    <location>
        <begin position="45"/>
        <end position="55"/>
    </location>
</feature>
<evidence type="ECO:0000256" key="6">
    <source>
        <dbReference type="PROSITE-ProRule" id="PRU00169"/>
    </source>
</evidence>
<dbReference type="Pfam" id="PF02518">
    <property type="entry name" value="HATPase_c"/>
    <property type="match status" value="1"/>
</dbReference>
<dbReference type="InterPro" id="IPR036890">
    <property type="entry name" value="HATPase_C_sf"/>
</dbReference>
<accession>A0A433XKD1</accession>
<proteinExistence type="predicted"/>
<feature type="domain" description="Histidine kinase" evidence="9">
    <location>
        <begin position="225"/>
        <end position="438"/>
    </location>
</feature>
<dbReference type="Pfam" id="PF12860">
    <property type="entry name" value="PAS_7"/>
    <property type="match status" value="1"/>
</dbReference>
<dbReference type="Gene3D" id="3.40.50.2300">
    <property type="match status" value="1"/>
</dbReference>
<evidence type="ECO:0000256" key="2">
    <source>
        <dbReference type="ARBA" id="ARBA00012438"/>
    </source>
</evidence>
<dbReference type="FunFam" id="1.10.287.130:FF:000063">
    <property type="entry name" value="Hybrid sensor histidine kinase/response regulator"/>
    <property type="match status" value="1"/>
</dbReference>
<dbReference type="CDD" id="cd00156">
    <property type="entry name" value="REC"/>
    <property type="match status" value="1"/>
</dbReference>
<dbReference type="InterPro" id="IPR003661">
    <property type="entry name" value="HisK_dim/P_dom"/>
</dbReference>
<dbReference type="CDD" id="cd00082">
    <property type="entry name" value="HisKA"/>
    <property type="match status" value="1"/>
</dbReference>
<sequence length="588" mass="63444">MRPAHRSWPDRCSHAPIAEPFPNARDLQSPVLPGMRGSGILPSEPENHAMDGSQERAERLWAAADHIPQGLAVFDPDIRLIASNAVYRTLLDLPAGLIAPGTPLYEIALHLARRGDFGSGDPAALAAERVTLLTSVPHSVSQRLGNDGRTLEFHARRLPDGGLVVSFGDVTARVAAEGALERVNTSLEGRVAERTATLVRVNAELEKAREKADAANRDKTRFLAAASHDLLQPLNAARLYTATLIERAGGGQLGELVHSLEASLNAVEEIMSALLDISRIDSGALKPNPTPFNVADLLKKIEIEFAPMARSRQIRLRIVGASHTVLADRMLVARIVQNLVSNAIKYTRPGGRVLVGCRVRAGRVRLDIIDTGIGFNRDQHALIFAEFSRLEQGARMAQGLGLGLSIVRRIVAALSLGLELDSVEGRGSRFSIFLPLTRTRVEASPGAQRTEPLSNIAGIKVLCVDNEKPVIDAMEGLISGWGCDVRTARSLRDIDKQGLLLGWLPDLVLMDYHLDQTSGLDAIEWLRHNVGGHLPAALVTADRSPAVRLLAEDRGVAVLTKPVKPAALRATISSLSGQRPRAPGRIES</sequence>
<dbReference type="GO" id="GO:0000155">
    <property type="term" value="F:phosphorelay sensor kinase activity"/>
    <property type="evidence" value="ECO:0007669"/>
    <property type="project" value="InterPro"/>
</dbReference>
<dbReference type="GO" id="GO:0009927">
    <property type="term" value="F:histidine phosphotransfer kinase activity"/>
    <property type="evidence" value="ECO:0007669"/>
    <property type="project" value="TreeGrafter"/>
</dbReference>
<dbReference type="InterPro" id="IPR003594">
    <property type="entry name" value="HATPase_dom"/>
</dbReference>
<dbReference type="Proteomes" id="UP000281547">
    <property type="component" value="Unassembled WGS sequence"/>
</dbReference>
<dbReference type="Gene3D" id="3.30.565.10">
    <property type="entry name" value="Histidine kinase-like ATPase, C-terminal domain"/>
    <property type="match status" value="1"/>
</dbReference>
<evidence type="ECO:0000256" key="3">
    <source>
        <dbReference type="ARBA" id="ARBA00022553"/>
    </source>
</evidence>
<feature type="region of interest" description="Disordered" evidence="8">
    <location>
        <begin position="1"/>
        <end position="55"/>
    </location>
</feature>
<organism evidence="11 12">
    <name type="scientific">Arsenicitalea aurantiaca</name>
    <dbReference type="NCBI Taxonomy" id="1783274"/>
    <lineage>
        <taxon>Bacteria</taxon>
        <taxon>Pseudomonadati</taxon>
        <taxon>Pseudomonadota</taxon>
        <taxon>Alphaproteobacteria</taxon>
        <taxon>Hyphomicrobiales</taxon>
        <taxon>Devosiaceae</taxon>
        <taxon>Arsenicitalea</taxon>
    </lineage>
</organism>
<dbReference type="InterPro" id="IPR001789">
    <property type="entry name" value="Sig_transdc_resp-reg_receiver"/>
</dbReference>
<dbReference type="PANTHER" id="PTHR43047:SF9">
    <property type="entry name" value="HISTIDINE KINASE"/>
    <property type="match status" value="1"/>
</dbReference>
<evidence type="ECO:0000256" key="8">
    <source>
        <dbReference type="SAM" id="MobiDB-lite"/>
    </source>
</evidence>
<dbReference type="InterPro" id="IPR005467">
    <property type="entry name" value="His_kinase_dom"/>
</dbReference>
<dbReference type="InterPro" id="IPR011006">
    <property type="entry name" value="CheY-like_superfamily"/>
</dbReference>
<evidence type="ECO:0000256" key="4">
    <source>
        <dbReference type="ARBA" id="ARBA00022679"/>
    </source>
</evidence>
<evidence type="ECO:0000313" key="12">
    <source>
        <dbReference type="Proteomes" id="UP000281547"/>
    </source>
</evidence>
<dbReference type="Pfam" id="PF00512">
    <property type="entry name" value="HisKA"/>
    <property type="match status" value="1"/>
</dbReference>
<keyword evidence="3 6" id="KW-0597">Phosphoprotein</keyword>
<dbReference type="FunFam" id="3.30.565.10:FF:000049">
    <property type="entry name" value="Two-component sensor histidine kinase"/>
    <property type="match status" value="1"/>
</dbReference>
<dbReference type="PANTHER" id="PTHR43047">
    <property type="entry name" value="TWO-COMPONENT HISTIDINE PROTEIN KINASE"/>
    <property type="match status" value="1"/>
</dbReference>
<dbReference type="SMART" id="SM00388">
    <property type="entry name" value="HisKA"/>
    <property type="match status" value="1"/>
</dbReference>
<keyword evidence="4" id="KW-0808">Transferase</keyword>
<dbReference type="GO" id="GO:0005886">
    <property type="term" value="C:plasma membrane"/>
    <property type="evidence" value="ECO:0007669"/>
    <property type="project" value="TreeGrafter"/>
</dbReference>
<dbReference type="SMART" id="SM00448">
    <property type="entry name" value="REC"/>
    <property type="match status" value="1"/>
</dbReference>
<dbReference type="PRINTS" id="PR00344">
    <property type="entry name" value="BCTRLSENSOR"/>
</dbReference>
<evidence type="ECO:0000259" key="9">
    <source>
        <dbReference type="PROSITE" id="PS50109"/>
    </source>
</evidence>
<keyword evidence="12" id="KW-1185">Reference proteome</keyword>
<evidence type="ECO:0000259" key="10">
    <source>
        <dbReference type="PROSITE" id="PS50110"/>
    </source>
</evidence>
<dbReference type="EMBL" id="RZNJ01000001">
    <property type="protein sequence ID" value="RUT34513.1"/>
    <property type="molecule type" value="Genomic_DNA"/>
</dbReference>
<comment type="caution">
    <text evidence="11">The sequence shown here is derived from an EMBL/GenBank/DDBJ whole genome shotgun (WGS) entry which is preliminary data.</text>
</comment>
<comment type="catalytic activity">
    <reaction evidence="1">
        <text>ATP + protein L-histidine = ADP + protein N-phospho-L-histidine.</text>
        <dbReference type="EC" id="2.7.13.3"/>
    </reaction>
</comment>
<dbReference type="Gene3D" id="3.30.450.20">
    <property type="entry name" value="PAS domain"/>
    <property type="match status" value="1"/>
</dbReference>
<dbReference type="SUPFAM" id="SSF47384">
    <property type="entry name" value="Homodimeric domain of signal transducing histidine kinase"/>
    <property type="match status" value="1"/>
</dbReference>
<dbReference type="SUPFAM" id="SSF55785">
    <property type="entry name" value="PYP-like sensor domain (PAS domain)"/>
    <property type="match status" value="1"/>
</dbReference>
<dbReference type="SMART" id="SM00387">
    <property type="entry name" value="HATPase_c"/>
    <property type="match status" value="1"/>
</dbReference>
<dbReference type="InterPro" id="IPR004358">
    <property type="entry name" value="Sig_transdc_His_kin-like_C"/>
</dbReference>
<evidence type="ECO:0000256" key="1">
    <source>
        <dbReference type="ARBA" id="ARBA00000085"/>
    </source>
</evidence>
<reference evidence="11 12" key="1">
    <citation type="journal article" date="2016" name="Int. J. Syst. Evol. Microbiol.">
        <title>Arsenicitalea aurantiaca gen. nov., sp. nov., a new member of the family Hyphomicrobiaceae, isolated from high-arsenic sediment.</title>
        <authorList>
            <person name="Mu Y."/>
            <person name="Zhou L."/>
            <person name="Zeng X.C."/>
            <person name="Liu L."/>
            <person name="Pan Y."/>
            <person name="Chen X."/>
            <person name="Wang J."/>
            <person name="Li S."/>
            <person name="Li W.J."/>
            <person name="Wang Y."/>
        </authorList>
    </citation>
    <scope>NUCLEOTIDE SEQUENCE [LARGE SCALE GENOMIC DNA]</scope>
    <source>
        <strain evidence="11 12">42-50</strain>
    </source>
</reference>
<dbReference type="AlphaFoldDB" id="A0A433XKD1"/>
<feature type="coiled-coil region" evidence="7">
    <location>
        <begin position="191"/>
        <end position="225"/>
    </location>
</feature>
<feature type="domain" description="Response regulatory" evidence="10">
    <location>
        <begin position="460"/>
        <end position="576"/>
    </location>
</feature>
<keyword evidence="5" id="KW-0418">Kinase</keyword>
<dbReference type="SUPFAM" id="SSF55874">
    <property type="entry name" value="ATPase domain of HSP90 chaperone/DNA topoisomerase II/histidine kinase"/>
    <property type="match status" value="1"/>
</dbReference>
<dbReference type="Gene3D" id="1.10.287.130">
    <property type="match status" value="1"/>
</dbReference>
<feature type="modified residue" description="4-aspartylphosphate" evidence="6">
    <location>
        <position position="511"/>
    </location>
</feature>
<keyword evidence="7" id="KW-0175">Coiled coil</keyword>
<evidence type="ECO:0000313" key="11">
    <source>
        <dbReference type="EMBL" id="RUT34513.1"/>
    </source>
</evidence>
<dbReference type="SUPFAM" id="SSF52172">
    <property type="entry name" value="CheY-like"/>
    <property type="match status" value="1"/>
</dbReference>
<dbReference type="Pfam" id="PF00072">
    <property type="entry name" value="Response_reg"/>
    <property type="match status" value="1"/>
</dbReference>
<dbReference type="PROSITE" id="PS50110">
    <property type="entry name" value="RESPONSE_REGULATORY"/>
    <property type="match status" value="1"/>
</dbReference>
<name>A0A433XKD1_9HYPH</name>